<keyword evidence="2" id="KW-0812">Transmembrane</keyword>
<gene>
    <name evidence="3" type="ORF">JJQ60_06160</name>
</gene>
<dbReference type="Proteomes" id="UP000651057">
    <property type="component" value="Unassembled WGS sequence"/>
</dbReference>
<keyword evidence="1" id="KW-0175">Coiled coil</keyword>
<evidence type="ECO:0000256" key="2">
    <source>
        <dbReference type="SAM" id="Phobius"/>
    </source>
</evidence>
<dbReference type="AlphaFoldDB" id="A0A937A139"/>
<comment type="caution">
    <text evidence="3">The sequence shown here is derived from an EMBL/GenBank/DDBJ whole genome shotgun (WGS) entry which is preliminary data.</text>
</comment>
<dbReference type="EMBL" id="JAERQJ010000002">
    <property type="protein sequence ID" value="MBL0683090.1"/>
    <property type="molecule type" value="Genomic_DNA"/>
</dbReference>
<proteinExistence type="predicted"/>
<reference evidence="3" key="1">
    <citation type="submission" date="2021-01" db="EMBL/GenBank/DDBJ databases">
        <authorList>
            <person name="Zhong Y.L."/>
        </authorList>
    </citation>
    <scope>NUCLEOTIDE SEQUENCE</scope>
    <source>
        <strain evidence="3">KCTC 23302</strain>
    </source>
</reference>
<dbReference type="GO" id="GO:0042834">
    <property type="term" value="F:peptidoglycan binding"/>
    <property type="evidence" value="ECO:0007669"/>
    <property type="project" value="InterPro"/>
</dbReference>
<feature type="transmembrane region" description="Helical" evidence="2">
    <location>
        <begin position="46"/>
        <end position="66"/>
    </location>
</feature>
<keyword evidence="2" id="KW-0472">Membrane</keyword>
<dbReference type="RefSeq" id="WP_201917750.1">
    <property type="nucleotide sequence ID" value="NZ_BAABAX010000023.1"/>
</dbReference>
<dbReference type="InterPro" id="IPR036680">
    <property type="entry name" value="SPOR-like_sf"/>
</dbReference>
<name>A0A937A139_9FLAO</name>
<keyword evidence="2" id="KW-1133">Transmembrane helix</keyword>
<protein>
    <submittedName>
        <fullName evidence="3">SPOR domain-containing protein</fullName>
    </submittedName>
</protein>
<organism evidence="3 4">
    <name type="scientific">Aquimarina mytili</name>
    <dbReference type="NCBI Taxonomy" id="874423"/>
    <lineage>
        <taxon>Bacteria</taxon>
        <taxon>Pseudomonadati</taxon>
        <taxon>Bacteroidota</taxon>
        <taxon>Flavobacteriia</taxon>
        <taxon>Flavobacteriales</taxon>
        <taxon>Flavobacteriaceae</taxon>
        <taxon>Aquimarina</taxon>
    </lineage>
</organism>
<evidence type="ECO:0000313" key="4">
    <source>
        <dbReference type="Proteomes" id="UP000651057"/>
    </source>
</evidence>
<evidence type="ECO:0000256" key="1">
    <source>
        <dbReference type="SAM" id="Coils"/>
    </source>
</evidence>
<evidence type="ECO:0000313" key="3">
    <source>
        <dbReference type="EMBL" id="MBL0683090.1"/>
    </source>
</evidence>
<feature type="coiled-coil region" evidence="1">
    <location>
        <begin position="81"/>
        <end position="108"/>
    </location>
</feature>
<sequence>MKVIKDEDLLSLHYQIEKAEIKQKKLEDLLDVESDKLKKSKKSNRLFGSFSLVLFLLAIFLVANSFHFSKTSGKNYESEELSLILEEFDAAKAELEKLKEENNNYKDIQGLYLYRNLINKDTIYSVQVKAFNDNKIATISNKFTNVLVYNNASIYKLSLGVFETLKEAQEFRKVLMQSGFDKKIFVISYKDGKRIRIEDFY</sequence>
<keyword evidence="4" id="KW-1185">Reference proteome</keyword>
<dbReference type="SUPFAM" id="SSF110997">
    <property type="entry name" value="Sporulation related repeat"/>
    <property type="match status" value="1"/>
</dbReference>
<accession>A0A937A139</accession>